<dbReference type="Pfam" id="PF08002">
    <property type="entry name" value="DUF1697"/>
    <property type="match status" value="1"/>
</dbReference>
<protein>
    <recommendedName>
        <fullName evidence="3">DUF1697 domain-containing protein</fullName>
    </recommendedName>
</protein>
<dbReference type="STRING" id="933944.AN215_28210"/>
<organism evidence="1 2">
    <name type="scientific">Streptomyces abyssalis</name>
    <dbReference type="NCBI Taxonomy" id="933944"/>
    <lineage>
        <taxon>Bacteria</taxon>
        <taxon>Bacillati</taxon>
        <taxon>Actinomycetota</taxon>
        <taxon>Actinomycetes</taxon>
        <taxon>Kitasatosporales</taxon>
        <taxon>Streptomycetaceae</taxon>
        <taxon>Streptomyces</taxon>
    </lineage>
</organism>
<reference evidence="1 2" key="1">
    <citation type="journal article" date="2016" name="Front. Microbiol.">
        <title>Comparative Genomics Analysis of Streptomyces Species Reveals Their Adaptation to the Marine Environment and Their Diversity at the Genomic Level.</title>
        <authorList>
            <person name="Tian X."/>
            <person name="Zhang Z."/>
            <person name="Yang T."/>
            <person name="Chen M."/>
            <person name="Li J."/>
            <person name="Chen F."/>
            <person name="Yang J."/>
            <person name="Li W."/>
            <person name="Zhang B."/>
            <person name="Zhang Z."/>
            <person name="Wu J."/>
            <person name="Zhang C."/>
            <person name="Long L."/>
            <person name="Xiao J."/>
        </authorList>
    </citation>
    <scope>NUCLEOTIDE SEQUENCE [LARGE SCALE GENOMIC DNA]</scope>
    <source>
        <strain evidence="1 2">SCSIO 10390</strain>
    </source>
</reference>
<dbReference type="AlphaFoldDB" id="A0A1E7JI88"/>
<evidence type="ECO:0000313" key="2">
    <source>
        <dbReference type="Proteomes" id="UP000176087"/>
    </source>
</evidence>
<dbReference type="SUPFAM" id="SSF160379">
    <property type="entry name" value="SP0830-like"/>
    <property type="match status" value="1"/>
</dbReference>
<proteinExistence type="predicted"/>
<accession>A0A1E7JI88</accession>
<gene>
    <name evidence="1" type="ORF">AN215_28210</name>
</gene>
<dbReference type="Proteomes" id="UP000176087">
    <property type="component" value="Unassembled WGS sequence"/>
</dbReference>
<dbReference type="EMBL" id="LJGT01000041">
    <property type="protein sequence ID" value="OEU86178.1"/>
    <property type="molecule type" value="Genomic_DNA"/>
</dbReference>
<comment type="caution">
    <text evidence="1">The sequence shown here is derived from an EMBL/GenBank/DDBJ whole genome shotgun (WGS) entry which is preliminary data.</text>
</comment>
<name>A0A1E7JI88_9ACTN</name>
<keyword evidence="2" id="KW-1185">Reference proteome</keyword>
<sequence>MAELREVMAGLGWSDVRTYLQSGNAVFTTDDADPRARLERAVAGHFGFEVSCLVRTAGELRAVAAACPYPAAELDPAKLLVVFLEEAPPEGHFDSVDAAAFAPDTFHHAGSAVYCYFPDGMGRSRLPAALESLRPKVTATSRNWRTVQRLIELAG</sequence>
<evidence type="ECO:0000313" key="1">
    <source>
        <dbReference type="EMBL" id="OEU86178.1"/>
    </source>
</evidence>
<evidence type="ECO:0008006" key="3">
    <source>
        <dbReference type="Google" id="ProtNLM"/>
    </source>
</evidence>
<dbReference type="Gene3D" id="3.30.70.1280">
    <property type="entry name" value="SP0830-like domains"/>
    <property type="match status" value="1"/>
</dbReference>
<dbReference type="PATRIC" id="fig|933944.5.peg.3613"/>
<dbReference type="InterPro" id="IPR012545">
    <property type="entry name" value="DUF1697"/>
</dbReference>
<dbReference type="PANTHER" id="PTHR36439:SF1">
    <property type="entry name" value="DUF1697 DOMAIN-CONTAINING PROTEIN"/>
    <property type="match status" value="1"/>
</dbReference>
<dbReference type="PANTHER" id="PTHR36439">
    <property type="entry name" value="BLL4334 PROTEIN"/>
    <property type="match status" value="1"/>
</dbReference>
<dbReference type="PIRSF" id="PIRSF008502">
    <property type="entry name" value="UCP008502"/>
    <property type="match status" value="1"/>
</dbReference>